<evidence type="ECO:0000256" key="1">
    <source>
        <dbReference type="SAM" id="SignalP"/>
    </source>
</evidence>
<evidence type="ECO:0008006" key="4">
    <source>
        <dbReference type="Google" id="ProtNLM"/>
    </source>
</evidence>
<gene>
    <name evidence="2" type="ORF">ACFSW8_10470</name>
</gene>
<dbReference type="RefSeq" id="WP_377090801.1">
    <property type="nucleotide sequence ID" value="NZ_JBHSJL010000014.1"/>
</dbReference>
<sequence>MKTQNIYLLPTISLVALSPLMAQDNGVDTKAANFKEGKFTDYLELAEKAIEANADDLPEDVKAQDLFNALGLGNISKYAQSSTPQGTEWINKIHLNNGGDNQGALKLLLDTKHKGLSVPNMAPAGSDLALQLSLNLSNLEPLVSSVMAKAATDEDKADFKAQMESPVPMMEMTTSELLQKLDLRLNLVIDLDENEKLPTPVGEFNKPHIVGRIDGAAWTWAKVGAQAIGGTGLPFQKAEANGVTTYTLPAEMSANFMGYSPVISVDKNKDQIWVASSPEFLKKSSSGQNTLAQSEDYKKTMEGLPKDGVSMTYVSKGFANFLFNALGELKTKGMLDEAGDEANEQIDLALAQLNKVQTGMAQVISTDANGILLSERNVKNIEEQMKEGLKLLETK</sequence>
<proteinExistence type="predicted"/>
<protein>
    <recommendedName>
        <fullName evidence="4">DUF1559 domain-containing protein</fullName>
    </recommendedName>
</protein>
<keyword evidence="1" id="KW-0732">Signal</keyword>
<keyword evidence="3" id="KW-1185">Reference proteome</keyword>
<accession>A0ABW4ZBQ6</accession>
<dbReference type="EMBL" id="JBHUJB010000043">
    <property type="protein sequence ID" value="MFD2159323.1"/>
    <property type="molecule type" value="Genomic_DNA"/>
</dbReference>
<evidence type="ECO:0000313" key="2">
    <source>
        <dbReference type="EMBL" id="MFD2159323.1"/>
    </source>
</evidence>
<dbReference type="Proteomes" id="UP001597389">
    <property type="component" value="Unassembled WGS sequence"/>
</dbReference>
<reference evidence="3" key="1">
    <citation type="journal article" date="2019" name="Int. J. Syst. Evol. Microbiol.">
        <title>The Global Catalogue of Microorganisms (GCM) 10K type strain sequencing project: providing services to taxonomists for standard genome sequencing and annotation.</title>
        <authorList>
            <consortium name="The Broad Institute Genomics Platform"/>
            <consortium name="The Broad Institute Genome Sequencing Center for Infectious Disease"/>
            <person name="Wu L."/>
            <person name="Ma J."/>
        </authorList>
    </citation>
    <scope>NUCLEOTIDE SEQUENCE [LARGE SCALE GENOMIC DNA]</scope>
    <source>
        <strain evidence="3">CCUG 57942</strain>
    </source>
</reference>
<name>A0ABW4ZBQ6_9BACT</name>
<feature type="chain" id="PRO_5046126290" description="DUF1559 domain-containing protein" evidence="1">
    <location>
        <begin position="23"/>
        <end position="395"/>
    </location>
</feature>
<feature type="signal peptide" evidence="1">
    <location>
        <begin position="1"/>
        <end position="22"/>
    </location>
</feature>
<organism evidence="2 3">
    <name type="scientific">Rubritalea tangerina</name>
    <dbReference type="NCBI Taxonomy" id="430798"/>
    <lineage>
        <taxon>Bacteria</taxon>
        <taxon>Pseudomonadati</taxon>
        <taxon>Verrucomicrobiota</taxon>
        <taxon>Verrucomicrobiia</taxon>
        <taxon>Verrucomicrobiales</taxon>
        <taxon>Rubritaleaceae</taxon>
        <taxon>Rubritalea</taxon>
    </lineage>
</organism>
<comment type="caution">
    <text evidence="2">The sequence shown here is derived from an EMBL/GenBank/DDBJ whole genome shotgun (WGS) entry which is preliminary data.</text>
</comment>
<evidence type="ECO:0000313" key="3">
    <source>
        <dbReference type="Proteomes" id="UP001597389"/>
    </source>
</evidence>